<keyword evidence="2" id="KW-1185">Reference proteome</keyword>
<evidence type="ECO:0000313" key="2">
    <source>
        <dbReference type="Proteomes" id="UP001392318"/>
    </source>
</evidence>
<comment type="caution">
    <text evidence="1">The sequence shown here is derived from an EMBL/GenBank/DDBJ whole genome shotgun (WGS) entry which is preliminary data.</text>
</comment>
<accession>A0ACC6RSN5</accession>
<sequence length="99" mass="10427">MNEKMDPFQAERLDSVRGSNARRGASSGALRVTGRKPTAAALARASAGLSQSAFAALLGVSTRTLQDWEQGRRQPTGAAQALLRVAVAHPEALRDLQSA</sequence>
<dbReference type="Proteomes" id="UP001392318">
    <property type="component" value="Unassembled WGS sequence"/>
</dbReference>
<evidence type="ECO:0000313" key="1">
    <source>
        <dbReference type="EMBL" id="MEM5404533.1"/>
    </source>
</evidence>
<protein>
    <submittedName>
        <fullName evidence="1">Helix-turn-helix domain-containing protein</fullName>
    </submittedName>
</protein>
<reference evidence="1" key="1">
    <citation type="submission" date="2024-01" db="EMBL/GenBank/DDBJ databases">
        <title>The diversity of rhizobia nodulating Mimosa spp. in eleven states of Brazil covering several biomes is determined by host plant, location, and edaphic factors.</title>
        <authorList>
            <person name="Rouws L."/>
            <person name="Barauna A."/>
            <person name="Beukes C."/>
            <person name="De Faria S.M."/>
            <person name="Gross E."/>
            <person name="Dos Reis Junior F.B."/>
            <person name="Simon M."/>
            <person name="Maluk M."/>
            <person name="Odee D.W."/>
            <person name="Kenicer G."/>
            <person name="Young J.P.W."/>
            <person name="Reis V.M."/>
            <person name="Zilli J."/>
            <person name="James E.K."/>
        </authorList>
    </citation>
    <scope>NUCLEOTIDE SEQUENCE</scope>
    <source>
        <strain evidence="1">JPY452</strain>
    </source>
</reference>
<name>A0ACC6RSN5_9BURK</name>
<dbReference type="EMBL" id="JAYMRU010000031">
    <property type="protein sequence ID" value="MEM5404533.1"/>
    <property type="molecule type" value="Genomic_DNA"/>
</dbReference>
<proteinExistence type="predicted"/>
<gene>
    <name evidence="1" type="ORF">VSR83_31660</name>
</gene>
<organism evidence="1 2">
    <name type="scientific">Paraburkholderia unamae</name>
    <dbReference type="NCBI Taxonomy" id="219649"/>
    <lineage>
        <taxon>Bacteria</taxon>
        <taxon>Pseudomonadati</taxon>
        <taxon>Pseudomonadota</taxon>
        <taxon>Betaproteobacteria</taxon>
        <taxon>Burkholderiales</taxon>
        <taxon>Burkholderiaceae</taxon>
        <taxon>Paraburkholderia</taxon>
    </lineage>
</organism>